<sequence length="140" mass="14927">MRIAVSIIAVAALAACEQAEPPAPESAAIEEAAPAVMQPGLYSVGDETTVYGTTRLNEDGTYVDYGENEEVVGGGTWRTADDELCFDPEGDGEEEQERCWTNEPAGEDGSFVTTRVDGSQSYLVTPIAEEEKSEDDLAAE</sequence>
<dbReference type="RefSeq" id="WP_067599478.1">
    <property type="nucleotide sequence ID" value="NZ_CP015963.1"/>
</dbReference>
<proteinExistence type="predicted"/>
<comment type="caution">
    <text evidence="2">The sequence shown here is derived from an EMBL/GenBank/DDBJ whole genome shotgun (WGS) entry which is preliminary data.</text>
</comment>
<dbReference type="Proteomes" id="UP000320547">
    <property type="component" value="Unassembled WGS sequence"/>
</dbReference>
<evidence type="ECO:0000313" key="3">
    <source>
        <dbReference type="Proteomes" id="UP000320547"/>
    </source>
</evidence>
<organism evidence="2 3">
    <name type="scientific">Altererythrobacter ishigakiensis</name>
    <dbReference type="NCBI Taxonomy" id="476157"/>
    <lineage>
        <taxon>Bacteria</taxon>
        <taxon>Pseudomonadati</taxon>
        <taxon>Pseudomonadota</taxon>
        <taxon>Alphaproteobacteria</taxon>
        <taxon>Sphingomonadales</taxon>
        <taxon>Erythrobacteraceae</taxon>
        <taxon>Altererythrobacter</taxon>
    </lineage>
</organism>
<accession>A0A562UWY9</accession>
<feature type="compositionally biased region" description="Acidic residues" evidence="1">
    <location>
        <begin position="87"/>
        <end position="96"/>
    </location>
</feature>
<feature type="region of interest" description="Disordered" evidence="1">
    <location>
        <begin position="87"/>
        <end position="113"/>
    </location>
</feature>
<keyword evidence="3" id="KW-1185">Reference proteome</keyword>
<dbReference type="AlphaFoldDB" id="A0A562UWY9"/>
<gene>
    <name evidence="2" type="ORF">JN10_1801</name>
</gene>
<reference evidence="2 3" key="1">
    <citation type="submission" date="2019-07" db="EMBL/GenBank/DDBJ databases">
        <title>Genomic Encyclopedia of Archaeal and Bacterial Type Strains, Phase II (KMG-II): from individual species to whole genera.</title>
        <authorList>
            <person name="Goeker M."/>
        </authorList>
    </citation>
    <scope>NUCLEOTIDE SEQUENCE [LARGE SCALE GENOMIC DNA]</scope>
    <source>
        <strain evidence="2 3">ATCC BAA-2084</strain>
    </source>
</reference>
<evidence type="ECO:0000313" key="2">
    <source>
        <dbReference type="EMBL" id="TWJ10142.1"/>
    </source>
</evidence>
<evidence type="ECO:0000256" key="1">
    <source>
        <dbReference type="SAM" id="MobiDB-lite"/>
    </source>
</evidence>
<protein>
    <submittedName>
        <fullName evidence="2">Uncharacterized protein</fullName>
    </submittedName>
</protein>
<dbReference type="EMBL" id="VLLK01000001">
    <property type="protein sequence ID" value="TWJ10142.1"/>
    <property type="molecule type" value="Genomic_DNA"/>
</dbReference>
<dbReference type="OrthoDB" id="7429049at2"/>
<dbReference type="PROSITE" id="PS51257">
    <property type="entry name" value="PROKAR_LIPOPROTEIN"/>
    <property type="match status" value="1"/>
</dbReference>
<name>A0A562UWY9_9SPHN</name>